<sequence length="505" mass="53211">MPSAARLGDSGGGHGCFPATPIIAGSGDVSINGKPAARKGDAVLLHACPCPYKPHGIHGRSISAGSSNVSINGKPAARKGDAIDCGGSVASGSGDVFIGDTPYQSPTHECGEGASGDKIPFLRILPMATPKPAFWAKAPFIPEQFAELAKQQVKTQLTEVPPGALPPLAEEMVNSVKNGASKKEMLALLEGETTKAMRRKAREAITQQASAKAPKKAERFSKDMDAAEKAMLSDHIYTLDKPADELDDRRTQLADDFDNDSGWSLASDDDLDKLGLRPEDFKVNKTNFRAQVYMPDPEVFGPEAKPVLAFRGTEAGGDWTKANLPQGLNRDSAYYKRAVNLGTKIKNNRQSIEIAGHSLGGGLASAASTAGDLPATTFNSAGLHEKTVERYGVPEGVQGSDDNITRYRIDGELLTFLQEDIPLISRLTSSAIGNTTHTLPKPKSLTAEAVGATAALGLGFGAGGAVAGFAGVKGKEKLDLHGMDMMIEAIEERKVSDLHSLAQQA</sequence>
<dbReference type="STRING" id="80852.AWOD_II_0128"/>
<organism evidence="1 2">
    <name type="scientific">Aliivibrio wodanis</name>
    <dbReference type="NCBI Taxonomy" id="80852"/>
    <lineage>
        <taxon>Bacteria</taxon>
        <taxon>Pseudomonadati</taxon>
        <taxon>Pseudomonadota</taxon>
        <taxon>Gammaproteobacteria</taxon>
        <taxon>Vibrionales</taxon>
        <taxon>Vibrionaceae</taxon>
        <taxon>Aliivibrio</taxon>
    </lineage>
</organism>
<accession>A0A090IBH8</accession>
<proteinExistence type="predicted"/>
<reference evidence="2" key="1">
    <citation type="submission" date="2014-09" db="EMBL/GenBank/DDBJ databases">
        <authorList>
            <person name="Hjerde E."/>
        </authorList>
    </citation>
    <scope>NUCLEOTIDE SEQUENCE [LARGE SCALE GENOMIC DNA]</scope>
    <source>
        <strain evidence="2">06/09/139</strain>
    </source>
</reference>
<protein>
    <submittedName>
        <fullName evidence="1">Type VI secretion-related protein</fullName>
    </submittedName>
</protein>
<dbReference type="HOGENOM" id="CLU_592988_0_0_6"/>
<name>A0A090IBH8_9GAMM</name>
<dbReference type="SUPFAM" id="SSF53474">
    <property type="entry name" value="alpha/beta-Hydrolases"/>
    <property type="match status" value="1"/>
</dbReference>
<dbReference type="GeneID" id="28542375"/>
<gene>
    <name evidence="1" type="ORF">AWOD_II_0128</name>
</gene>
<dbReference type="Proteomes" id="UP000032427">
    <property type="component" value="Chromosome 2"/>
</dbReference>
<dbReference type="CDD" id="cd14737">
    <property type="entry name" value="PAAR_1"/>
    <property type="match status" value="1"/>
</dbReference>
<dbReference type="Pfam" id="PF05488">
    <property type="entry name" value="PAAR_motif"/>
    <property type="match status" value="1"/>
</dbReference>
<dbReference type="AlphaFoldDB" id="A0A090IBH8"/>
<dbReference type="InterPro" id="IPR008727">
    <property type="entry name" value="PAAR_motif"/>
</dbReference>
<dbReference type="Gene3D" id="2.60.200.60">
    <property type="match status" value="1"/>
</dbReference>
<dbReference type="Pfam" id="PF26363">
    <property type="entry name" value="Phospholipase-like"/>
    <property type="match status" value="1"/>
</dbReference>
<dbReference type="InterPro" id="IPR029058">
    <property type="entry name" value="AB_hydrolase_fold"/>
</dbReference>
<keyword evidence="2" id="KW-1185">Reference proteome</keyword>
<evidence type="ECO:0000313" key="2">
    <source>
        <dbReference type="Proteomes" id="UP000032427"/>
    </source>
</evidence>
<dbReference type="PATRIC" id="fig|80852.17.peg.2872"/>
<dbReference type="OrthoDB" id="9807902at2"/>
<evidence type="ECO:0000313" key="1">
    <source>
        <dbReference type="EMBL" id="CED56784.1"/>
    </source>
</evidence>
<dbReference type="EMBL" id="LN554847">
    <property type="protein sequence ID" value="CED56784.1"/>
    <property type="molecule type" value="Genomic_DNA"/>
</dbReference>
<dbReference type="KEGG" id="awd:AWOD_II_0128"/>